<dbReference type="EMBL" id="JASAOG010000006">
    <property type="protein sequence ID" value="KAK0067799.1"/>
    <property type="molecule type" value="Genomic_DNA"/>
</dbReference>
<feature type="non-terminal residue" evidence="2">
    <location>
        <position position="1"/>
    </location>
</feature>
<gene>
    <name evidence="2" type="ORF">Bpfe_002640</name>
</gene>
<reference evidence="2" key="1">
    <citation type="journal article" date="2023" name="PLoS Negl. Trop. Dis.">
        <title>A genome sequence for Biomphalaria pfeifferi, the major vector snail for the human-infecting parasite Schistosoma mansoni.</title>
        <authorList>
            <person name="Bu L."/>
            <person name="Lu L."/>
            <person name="Laidemitt M.R."/>
            <person name="Zhang S.M."/>
            <person name="Mutuku M."/>
            <person name="Mkoji G."/>
            <person name="Steinauer M."/>
            <person name="Loker E.S."/>
        </authorList>
    </citation>
    <scope>NUCLEOTIDE SEQUENCE</scope>
    <source>
        <strain evidence="2">KasaAsao</strain>
    </source>
</reference>
<evidence type="ECO:0000313" key="2">
    <source>
        <dbReference type="EMBL" id="KAK0067799.1"/>
    </source>
</evidence>
<evidence type="ECO:0000313" key="3">
    <source>
        <dbReference type="Proteomes" id="UP001233172"/>
    </source>
</evidence>
<organism evidence="2 3">
    <name type="scientific">Biomphalaria pfeifferi</name>
    <name type="common">Bloodfluke planorb</name>
    <name type="synonym">Freshwater snail</name>
    <dbReference type="NCBI Taxonomy" id="112525"/>
    <lineage>
        <taxon>Eukaryota</taxon>
        <taxon>Metazoa</taxon>
        <taxon>Spiralia</taxon>
        <taxon>Lophotrochozoa</taxon>
        <taxon>Mollusca</taxon>
        <taxon>Gastropoda</taxon>
        <taxon>Heterobranchia</taxon>
        <taxon>Euthyneura</taxon>
        <taxon>Panpulmonata</taxon>
        <taxon>Hygrophila</taxon>
        <taxon>Lymnaeoidea</taxon>
        <taxon>Planorbidae</taxon>
        <taxon>Biomphalaria</taxon>
    </lineage>
</organism>
<comment type="caution">
    <text evidence="2">The sequence shown here is derived from an EMBL/GenBank/DDBJ whole genome shotgun (WGS) entry which is preliminary data.</text>
</comment>
<sequence>KIVLLMKDFGHRRHNKASQQGVTKQGVTTRPHNKALPISVNTRRCQLATTQGVANWRHKGLTNRRHNKGPNKAS</sequence>
<name>A0AAD8C7B7_BIOPF</name>
<evidence type="ECO:0000256" key="1">
    <source>
        <dbReference type="SAM" id="MobiDB-lite"/>
    </source>
</evidence>
<feature type="region of interest" description="Disordered" evidence="1">
    <location>
        <begin position="9"/>
        <end position="30"/>
    </location>
</feature>
<dbReference type="Proteomes" id="UP001233172">
    <property type="component" value="Unassembled WGS sequence"/>
</dbReference>
<reference evidence="2" key="2">
    <citation type="submission" date="2023-04" db="EMBL/GenBank/DDBJ databases">
        <authorList>
            <person name="Bu L."/>
            <person name="Lu L."/>
            <person name="Laidemitt M.R."/>
            <person name="Zhang S.M."/>
            <person name="Mutuku M."/>
            <person name="Mkoji G."/>
            <person name="Steinauer M."/>
            <person name="Loker E.S."/>
        </authorList>
    </citation>
    <scope>NUCLEOTIDE SEQUENCE</scope>
    <source>
        <strain evidence="2">KasaAsao</strain>
        <tissue evidence="2">Whole Snail</tissue>
    </source>
</reference>
<protein>
    <submittedName>
        <fullName evidence="2">Uncharacterized protein</fullName>
    </submittedName>
</protein>
<proteinExistence type="predicted"/>
<keyword evidence="3" id="KW-1185">Reference proteome</keyword>
<accession>A0AAD8C7B7</accession>
<dbReference type="AlphaFoldDB" id="A0AAD8C7B7"/>
<feature type="compositionally biased region" description="Polar residues" evidence="1">
    <location>
        <begin position="17"/>
        <end position="30"/>
    </location>
</feature>